<dbReference type="Pfam" id="PF00202">
    <property type="entry name" value="Aminotran_3"/>
    <property type="match status" value="1"/>
</dbReference>
<evidence type="ECO:0000313" key="2">
    <source>
        <dbReference type="EMBL" id="CCB79738.1"/>
    </source>
</evidence>
<keyword evidence="2" id="KW-0032">Aminotransferase</keyword>
<dbReference type="Proteomes" id="UP000008387">
    <property type="component" value="Chromosome"/>
</dbReference>
<dbReference type="GO" id="GO:0030170">
    <property type="term" value="F:pyridoxal phosphate binding"/>
    <property type="evidence" value="ECO:0007669"/>
    <property type="project" value="InterPro"/>
</dbReference>
<dbReference type="PANTHER" id="PTHR43713">
    <property type="entry name" value="GLUTAMATE-1-SEMIALDEHYDE 2,1-AMINOMUTASE"/>
    <property type="match status" value="1"/>
</dbReference>
<evidence type="ECO:0000256" key="1">
    <source>
        <dbReference type="ARBA" id="ARBA00001933"/>
    </source>
</evidence>
<accession>F8KSG9</accession>
<proteinExistence type="predicted"/>
<gene>
    <name evidence="2" type="ordered locus">HBZC1_07520</name>
</gene>
<name>F8KSG9_HELBC</name>
<dbReference type="Gene3D" id="3.90.1150.10">
    <property type="entry name" value="Aspartate Aminotransferase, domain 1"/>
    <property type="match status" value="1"/>
</dbReference>
<dbReference type="KEGG" id="hbi:HBZC1_07520"/>
<dbReference type="eggNOG" id="COG0001">
    <property type="taxonomic scope" value="Bacteria"/>
</dbReference>
<organism evidence="2 3">
    <name type="scientific">Helicobacter bizzozeronii (strain CIII-1)</name>
    <dbReference type="NCBI Taxonomy" id="1002804"/>
    <lineage>
        <taxon>Bacteria</taxon>
        <taxon>Pseudomonadati</taxon>
        <taxon>Campylobacterota</taxon>
        <taxon>Epsilonproteobacteria</taxon>
        <taxon>Campylobacterales</taxon>
        <taxon>Helicobacteraceae</taxon>
        <taxon>Helicobacter</taxon>
    </lineage>
</organism>
<sequence>MAKKELGHALLHSINDFNEAKQVIAGGVNSPVRAFKSVGGTPPFIYKGQGCFLHDVDGNVYVDFVQSWGPLLFGHADKEIEERVIETPTAGV</sequence>
<keyword evidence="2" id="KW-0808">Transferase</keyword>
<protein>
    <submittedName>
        <fullName evidence="2">Glutamate-1-semialdehyde aminotransferase</fullName>
        <ecNumber evidence="2">5.4.3.8</ecNumber>
    </submittedName>
</protein>
<dbReference type="SUPFAM" id="SSF53383">
    <property type="entry name" value="PLP-dependent transferases"/>
    <property type="match status" value="1"/>
</dbReference>
<dbReference type="InterPro" id="IPR015424">
    <property type="entry name" value="PyrdxlP-dep_Trfase"/>
</dbReference>
<dbReference type="AlphaFoldDB" id="F8KSG9"/>
<keyword evidence="3" id="KW-1185">Reference proteome</keyword>
<dbReference type="EMBL" id="FR871757">
    <property type="protein sequence ID" value="CCB79738.1"/>
    <property type="molecule type" value="Genomic_DNA"/>
</dbReference>
<dbReference type="STRING" id="1002804.HBZC1_07520"/>
<dbReference type="EC" id="5.4.3.8" evidence="2"/>
<comment type="cofactor">
    <cofactor evidence="1">
        <name>pyridoxal 5'-phosphate</name>
        <dbReference type="ChEBI" id="CHEBI:597326"/>
    </cofactor>
</comment>
<dbReference type="InterPro" id="IPR015422">
    <property type="entry name" value="PyrdxlP-dep_Trfase_small"/>
</dbReference>
<dbReference type="GO" id="GO:0008483">
    <property type="term" value="F:transaminase activity"/>
    <property type="evidence" value="ECO:0007669"/>
    <property type="project" value="UniProtKB-KW"/>
</dbReference>
<dbReference type="PANTHER" id="PTHR43713:SF3">
    <property type="entry name" value="GLUTAMATE-1-SEMIALDEHYDE 2,1-AMINOMUTASE 1, CHLOROPLASTIC-RELATED"/>
    <property type="match status" value="1"/>
</dbReference>
<evidence type="ECO:0000313" key="3">
    <source>
        <dbReference type="Proteomes" id="UP000008387"/>
    </source>
</evidence>
<dbReference type="HOGENOM" id="CLU_110557_1_1_7"/>
<keyword evidence="2" id="KW-0413">Isomerase</keyword>
<dbReference type="InterPro" id="IPR005814">
    <property type="entry name" value="Aminotrans_3"/>
</dbReference>
<reference evidence="2 3" key="1">
    <citation type="journal article" date="2011" name="J. Bacteriol.">
        <title>Genome sequence of Helicobacter bizzozeronii strain CIII-1, an isolate from human gastric mucosa.</title>
        <authorList>
            <person name="Schott T."/>
            <person name="Rossi M."/>
            <person name="Hanninen M.L."/>
        </authorList>
    </citation>
    <scope>NUCLEOTIDE SEQUENCE [LARGE SCALE GENOMIC DNA]</scope>
    <source>
        <strain evidence="2 3">CIII-1</strain>
    </source>
</reference>
<dbReference type="GO" id="GO:0042286">
    <property type="term" value="F:glutamate-1-semialdehyde 2,1-aminomutase activity"/>
    <property type="evidence" value="ECO:0007669"/>
    <property type="project" value="UniProtKB-EC"/>
</dbReference>